<dbReference type="EMBL" id="CP109019">
    <property type="protein sequence ID" value="WUT87173.1"/>
    <property type="molecule type" value="Genomic_DNA"/>
</dbReference>
<keyword evidence="3" id="KW-1185">Reference proteome</keyword>
<evidence type="ECO:0000256" key="1">
    <source>
        <dbReference type="SAM" id="MobiDB-lite"/>
    </source>
</evidence>
<dbReference type="RefSeq" id="WP_329404181.1">
    <property type="nucleotide sequence ID" value="NZ_CP109019.1"/>
</dbReference>
<proteinExistence type="predicted"/>
<reference evidence="2" key="1">
    <citation type="submission" date="2022-10" db="EMBL/GenBank/DDBJ databases">
        <title>The complete genomes of actinobacterial strains from the NBC collection.</title>
        <authorList>
            <person name="Joergensen T.S."/>
            <person name="Alvarez Arevalo M."/>
            <person name="Sterndorff E.B."/>
            <person name="Faurdal D."/>
            <person name="Vuksanovic O."/>
            <person name="Mourched A.-S."/>
            <person name="Charusanti P."/>
            <person name="Shaw S."/>
            <person name="Blin K."/>
            <person name="Weber T."/>
        </authorList>
    </citation>
    <scope>NUCLEOTIDE SEQUENCE</scope>
    <source>
        <strain evidence="2">NBC_00668</strain>
    </source>
</reference>
<evidence type="ECO:0000313" key="3">
    <source>
        <dbReference type="Proteomes" id="UP001432060"/>
    </source>
</evidence>
<gene>
    <name evidence="2" type="ORF">OG515_35645</name>
</gene>
<sequence>MVLGRELREGVQPVSWGAATLERERAEQERLDRVAQTLDESDGTGEK</sequence>
<evidence type="ECO:0000313" key="2">
    <source>
        <dbReference type="EMBL" id="WUT87173.1"/>
    </source>
</evidence>
<accession>A0ABZ1XWU4</accession>
<feature type="region of interest" description="Disordered" evidence="1">
    <location>
        <begin position="25"/>
        <end position="47"/>
    </location>
</feature>
<dbReference type="Proteomes" id="UP001432060">
    <property type="component" value="Chromosome"/>
</dbReference>
<organism evidence="2 3">
    <name type="scientific">Streptomyces melanogenes</name>
    <dbReference type="NCBI Taxonomy" id="67326"/>
    <lineage>
        <taxon>Bacteria</taxon>
        <taxon>Bacillati</taxon>
        <taxon>Actinomycetota</taxon>
        <taxon>Actinomycetes</taxon>
        <taxon>Kitasatosporales</taxon>
        <taxon>Streptomycetaceae</taxon>
        <taxon>Streptomyces</taxon>
    </lineage>
</organism>
<protein>
    <submittedName>
        <fullName evidence="2">Uncharacterized protein</fullName>
    </submittedName>
</protein>
<name>A0ABZ1XWU4_9ACTN</name>